<reference evidence="1 2" key="1">
    <citation type="journal article" date="2023" name="Microbiol. Spectr.">
        <title>Symbiosis of Carpenter Bees with Uncharacterized Lactic Acid Bacteria Showing NAD Auxotrophy.</title>
        <authorList>
            <person name="Kawasaki S."/>
            <person name="Ozawa K."/>
            <person name="Mori T."/>
            <person name="Yamamoto A."/>
            <person name="Ito M."/>
            <person name="Ohkuma M."/>
            <person name="Sakamoto M."/>
            <person name="Matsutani M."/>
        </authorList>
    </citation>
    <scope>NUCLEOTIDE SEQUENCE [LARGE SCALE GENOMIC DNA]</scope>
    <source>
        <strain evidence="1 2">XA3</strain>
    </source>
</reference>
<sequence>MKQILKIAVPADYFFHRIIESSLYDIQQQTGKKPNPNQLKGFSFKRKNANGTMSTMTITAYQPDKKYAYHMHTGRNDYDVAYNVESLGNEQMRLTYEETIEGKSASVNANNYVSGFLVGWVRKRRFKKMKRQMESDYIQQESHKS</sequence>
<organism evidence="1 2">
    <name type="scientific">Xylocopilactobacillus apicola</name>
    <dbReference type="NCBI Taxonomy" id="2932184"/>
    <lineage>
        <taxon>Bacteria</taxon>
        <taxon>Bacillati</taxon>
        <taxon>Bacillota</taxon>
        <taxon>Bacilli</taxon>
        <taxon>Lactobacillales</taxon>
        <taxon>Lactobacillaceae</taxon>
        <taxon>Xylocopilactobacillus</taxon>
    </lineage>
</organism>
<dbReference type="Pfam" id="PF11687">
    <property type="entry name" value="DUF3284"/>
    <property type="match status" value="1"/>
</dbReference>
<keyword evidence="2" id="KW-1185">Reference proteome</keyword>
<dbReference type="KEGG" id="xap:XA3_11580"/>
<name>A0AAU9CXJ6_9LACO</name>
<dbReference type="InterPro" id="IPR021701">
    <property type="entry name" value="DUF3284"/>
</dbReference>
<protein>
    <recommendedName>
        <fullName evidence="3">DUF3284 domain-containing protein</fullName>
    </recommendedName>
</protein>
<dbReference type="Proteomes" id="UP001321861">
    <property type="component" value="Chromosome"/>
</dbReference>
<evidence type="ECO:0000313" key="1">
    <source>
        <dbReference type="EMBL" id="BDR58717.1"/>
    </source>
</evidence>
<evidence type="ECO:0000313" key="2">
    <source>
        <dbReference type="Proteomes" id="UP001321861"/>
    </source>
</evidence>
<evidence type="ECO:0008006" key="3">
    <source>
        <dbReference type="Google" id="ProtNLM"/>
    </source>
</evidence>
<dbReference type="AlphaFoldDB" id="A0AAU9CXJ6"/>
<dbReference type="EMBL" id="AP026802">
    <property type="protein sequence ID" value="BDR58717.1"/>
    <property type="molecule type" value="Genomic_DNA"/>
</dbReference>
<proteinExistence type="predicted"/>
<accession>A0AAU9CXJ6</accession>
<gene>
    <name evidence="1" type="ORF">XA3_11580</name>
</gene>